<proteinExistence type="predicted"/>
<dbReference type="InterPro" id="IPR020941">
    <property type="entry name" value="SUFU-like_domain"/>
</dbReference>
<evidence type="ECO:0000259" key="1">
    <source>
        <dbReference type="Pfam" id="PF05076"/>
    </source>
</evidence>
<dbReference type="Proteomes" id="UP001589810">
    <property type="component" value="Unassembled WGS sequence"/>
</dbReference>
<name>A0ABV6N3X3_9PSEU</name>
<sequence length="184" mass="19326">MTDLPDHLERFLGPIEAGVRGDDSTPNGVQVVHFGDGAPFAGVTTSATLGLSNHHLGQGGLHQELLMHVPTTRQPGNLAGVLFQVAAELLGRGRGLGRGEVLGPRGVLFPDTGMTALVAAAPVYLPDDFAVCDTPAAPVVLTWLIPLTDAEARFATEHGWPALEDLFVQQNPDLTDLARASVVL</sequence>
<protein>
    <submittedName>
        <fullName evidence="2">Suppressor of fused domain protein</fullName>
    </submittedName>
</protein>
<dbReference type="Pfam" id="PF05076">
    <property type="entry name" value="SUFU"/>
    <property type="match status" value="1"/>
</dbReference>
<evidence type="ECO:0000313" key="3">
    <source>
        <dbReference type="Proteomes" id="UP001589810"/>
    </source>
</evidence>
<keyword evidence="3" id="KW-1185">Reference proteome</keyword>
<reference evidence="2 3" key="1">
    <citation type="submission" date="2024-09" db="EMBL/GenBank/DDBJ databases">
        <authorList>
            <person name="Sun Q."/>
            <person name="Mori K."/>
        </authorList>
    </citation>
    <scope>NUCLEOTIDE SEQUENCE [LARGE SCALE GENOMIC DNA]</scope>
    <source>
        <strain evidence="2 3">TBRC 1432</strain>
    </source>
</reference>
<comment type="caution">
    <text evidence="2">The sequence shown here is derived from an EMBL/GenBank/DDBJ whole genome shotgun (WGS) entry which is preliminary data.</text>
</comment>
<dbReference type="InterPro" id="IPR037181">
    <property type="entry name" value="SUFU_N"/>
</dbReference>
<dbReference type="RefSeq" id="WP_273937029.1">
    <property type="nucleotide sequence ID" value="NZ_CP097263.1"/>
</dbReference>
<dbReference type="SUPFAM" id="SSF103359">
    <property type="entry name" value="Suppressor of Fused, N-terminal domain"/>
    <property type="match status" value="1"/>
</dbReference>
<accession>A0ABV6N3X3</accession>
<dbReference type="EMBL" id="JBHLUD010000013">
    <property type="protein sequence ID" value="MFC0546780.1"/>
    <property type="molecule type" value="Genomic_DNA"/>
</dbReference>
<feature type="domain" description="Suppressor of fused-like" evidence="1">
    <location>
        <begin position="27"/>
        <end position="179"/>
    </location>
</feature>
<organism evidence="2 3">
    <name type="scientific">Kutzneria chonburiensis</name>
    <dbReference type="NCBI Taxonomy" id="1483604"/>
    <lineage>
        <taxon>Bacteria</taxon>
        <taxon>Bacillati</taxon>
        <taxon>Actinomycetota</taxon>
        <taxon>Actinomycetes</taxon>
        <taxon>Pseudonocardiales</taxon>
        <taxon>Pseudonocardiaceae</taxon>
        <taxon>Kutzneria</taxon>
    </lineage>
</organism>
<evidence type="ECO:0000313" key="2">
    <source>
        <dbReference type="EMBL" id="MFC0546780.1"/>
    </source>
</evidence>
<gene>
    <name evidence="2" type="ORF">ACFFH7_35090</name>
</gene>